<proteinExistence type="predicted"/>
<feature type="compositionally biased region" description="Polar residues" evidence="1">
    <location>
        <begin position="84"/>
        <end position="93"/>
    </location>
</feature>
<feature type="compositionally biased region" description="Basic and acidic residues" evidence="1">
    <location>
        <begin position="165"/>
        <end position="178"/>
    </location>
</feature>
<sequence length="807" mass="87344">MNESDSTWRVASTSSLASLSYTLPPLSQSSGPLKVPAIPAELEPAADSRSEPDIRPSSSGGSSKPVVESPTPSSIPSSTKWDSRQQSFISPTKLQEFRATTPTHHFTSTPSPTNDHYTPTMMAPNSEQAHPRPLRGGSGNSGNSASPPGQTHSRTSSFFSMTFNRNKDRDRDKVDRASSADLPMQNPPDSENGMYRTQSNQQPPPSQLDSKAPALGPPPPSGPPPSSAPTQPPPLHPEIRSIVALTVSHAHKIYFSGPLIRRVERESNGSKPAKDMGWEEVWAQLGGTTLSIWNMKHIQEASKLGKEVPPSYINTTDAFVQVLGSVTVPAQPPRPAVPAKPGKPVTATSPAVSPIPAQPAVPAVPAQKYTNVLTLNTAGSNLILFACPSTAALISWASALRLSSWEKSRLEEIYTAHLCRITLSARDIPTTLVRNRLEGYVRIRVAGQTDWKLVWMVVSAAASDTGNGGHDTGATDELGRVVSNGHNGAGFTKGKKRMSSLFSRDSSQSHDANGNAGGPTKPMVAMYTSPKPKDKKKPLMVLNSVSQVFGVYPERPELISRSTLFKVEGTFSADPAHSNTTPKEGDLAGNMRGREGWVLVMPQLEGGLSQAAEMLKWIIAFHDAFHLYGRPEAWSWDPRDPASLMFAYPVGPHKELLFLDREQAEALDPRDDRTSSIRSKLIDILATRMEELGPPGSAGIRGRDARPSSHGAGALTPSSLPPISTGRGPQLPPLSFDSNQNTPQEDRALLTPITERSSLYTRDGGALCLARAWGIRCIVGHLLFWRSKRGSRARVRHRSHLQREMQR</sequence>
<feature type="compositionally biased region" description="Low complexity" evidence="1">
    <location>
        <begin position="100"/>
        <end position="113"/>
    </location>
</feature>
<dbReference type="Gene3D" id="2.30.29.30">
    <property type="entry name" value="Pleckstrin-homology domain (PH domain)/Phosphotyrosine-binding domain (PTB)"/>
    <property type="match status" value="1"/>
</dbReference>
<keyword evidence="4" id="KW-1185">Reference proteome</keyword>
<feature type="compositionally biased region" description="Polar residues" evidence="1">
    <location>
        <begin position="150"/>
        <end position="163"/>
    </location>
</feature>
<accession>A0A8H5HY52</accession>
<evidence type="ECO:0000259" key="2">
    <source>
        <dbReference type="Pfam" id="PF25381"/>
    </source>
</evidence>
<dbReference type="AlphaFoldDB" id="A0A8H5HY52"/>
<feature type="region of interest" description="Disordered" evidence="1">
    <location>
        <begin position="21"/>
        <end position="236"/>
    </location>
</feature>
<dbReference type="OrthoDB" id="5563754at2759"/>
<feature type="domain" description="Skg3/CAF120-like PH-like" evidence="2">
    <location>
        <begin position="434"/>
        <end position="646"/>
    </location>
</feature>
<feature type="compositionally biased region" description="Low complexity" evidence="1">
    <location>
        <begin position="57"/>
        <end position="79"/>
    </location>
</feature>
<feature type="region of interest" description="Disordered" evidence="1">
    <location>
        <begin position="692"/>
        <end position="743"/>
    </location>
</feature>
<evidence type="ECO:0000256" key="1">
    <source>
        <dbReference type="SAM" id="MobiDB-lite"/>
    </source>
</evidence>
<dbReference type="PANTHER" id="PTHR48125:SF12">
    <property type="entry name" value="AT HOOK TRANSCRIPTION FACTOR FAMILY-RELATED"/>
    <property type="match status" value="1"/>
</dbReference>
<dbReference type="Pfam" id="PF25381">
    <property type="entry name" value="PH_26"/>
    <property type="match status" value="1"/>
</dbReference>
<comment type="caution">
    <text evidence="3">The sequence shown here is derived from an EMBL/GenBank/DDBJ whole genome shotgun (WGS) entry which is preliminary data.</text>
</comment>
<dbReference type="Proteomes" id="UP000518752">
    <property type="component" value="Unassembled WGS sequence"/>
</dbReference>
<evidence type="ECO:0000313" key="3">
    <source>
        <dbReference type="EMBL" id="KAF5391519.1"/>
    </source>
</evidence>
<feature type="compositionally biased region" description="Polar residues" evidence="1">
    <location>
        <begin position="500"/>
        <end position="512"/>
    </location>
</feature>
<dbReference type="InterPro" id="IPR058155">
    <property type="entry name" value="Skg3/CAF120-like_PH"/>
</dbReference>
<reference evidence="3 4" key="1">
    <citation type="journal article" date="2020" name="ISME J.">
        <title>Uncovering the hidden diversity of litter-decomposition mechanisms in mushroom-forming fungi.</title>
        <authorList>
            <person name="Floudas D."/>
            <person name="Bentzer J."/>
            <person name="Ahren D."/>
            <person name="Johansson T."/>
            <person name="Persson P."/>
            <person name="Tunlid A."/>
        </authorList>
    </citation>
    <scope>NUCLEOTIDE SEQUENCE [LARGE SCALE GENOMIC DNA]</scope>
    <source>
        <strain evidence="3 4">CBS 406.79</strain>
    </source>
</reference>
<dbReference type="InterPro" id="IPR011993">
    <property type="entry name" value="PH-like_dom_sf"/>
</dbReference>
<name>A0A8H5HY52_9AGAR</name>
<evidence type="ECO:0000313" key="4">
    <source>
        <dbReference type="Proteomes" id="UP000518752"/>
    </source>
</evidence>
<dbReference type="PANTHER" id="PTHR48125">
    <property type="entry name" value="LP07818P1"/>
    <property type="match status" value="1"/>
</dbReference>
<gene>
    <name evidence="3" type="ORF">D9757_002450</name>
</gene>
<organism evidence="3 4">
    <name type="scientific">Collybiopsis confluens</name>
    <dbReference type="NCBI Taxonomy" id="2823264"/>
    <lineage>
        <taxon>Eukaryota</taxon>
        <taxon>Fungi</taxon>
        <taxon>Dikarya</taxon>
        <taxon>Basidiomycota</taxon>
        <taxon>Agaricomycotina</taxon>
        <taxon>Agaricomycetes</taxon>
        <taxon>Agaricomycetidae</taxon>
        <taxon>Agaricales</taxon>
        <taxon>Marasmiineae</taxon>
        <taxon>Omphalotaceae</taxon>
        <taxon>Collybiopsis</taxon>
    </lineage>
</organism>
<protein>
    <recommendedName>
        <fullName evidence="2">Skg3/CAF120-like PH-like domain-containing protein</fullName>
    </recommendedName>
</protein>
<feature type="compositionally biased region" description="Pro residues" evidence="1">
    <location>
        <begin position="215"/>
        <end position="236"/>
    </location>
</feature>
<feature type="region of interest" description="Disordered" evidence="1">
    <location>
        <begin position="466"/>
        <end position="536"/>
    </location>
</feature>
<dbReference type="EMBL" id="JAACJN010000009">
    <property type="protein sequence ID" value="KAF5391519.1"/>
    <property type="molecule type" value="Genomic_DNA"/>
</dbReference>